<keyword evidence="2" id="KW-1003">Cell membrane</keyword>
<evidence type="ECO:0000256" key="4">
    <source>
        <dbReference type="ARBA" id="ARBA00022597"/>
    </source>
</evidence>
<dbReference type="GO" id="GO:0015153">
    <property type="term" value="F:rhamnose transmembrane transporter activity"/>
    <property type="evidence" value="ECO:0007669"/>
    <property type="project" value="InterPro"/>
</dbReference>
<feature type="transmembrane region" description="Helical" evidence="9">
    <location>
        <begin position="98"/>
        <end position="122"/>
    </location>
</feature>
<organism evidence="10 11">
    <name type="scientific">Pontibacter qinzhouensis</name>
    <dbReference type="NCBI Taxonomy" id="2603253"/>
    <lineage>
        <taxon>Bacteria</taxon>
        <taxon>Pseudomonadati</taxon>
        <taxon>Bacteroidota</taxon>
        <taxon>Cytophagia</taxon>
        <taxon>Cytophagales</taxon>
        <taxon>Hymenobacteraceae</taxon>
        <taxon>Pontibacter</taxon>
    </lineage>
</organism>
<keyword evidence="1" id="KW-0813">Transport</keyword>
<feature type="transmembrane region" description="Helical" evidence="9">
    <location>
        <begin position="321"/>
        <end position="343"/>
    </location>
</feature>
<gene>
    <name evidence="10" type="ORF">FVR03_20120</name>
</gene>
<sequence length="358" mass="38882">MIVPNPIAGTVLHAVGGISASTCYLPYHQTKQWSWTSFWLVQSLFAWIIVPTMLGIFTVPDFFSILASAPSDVVLGAFLLGACYGFGGMSFGYATRFIGYSLTYTISIGLSAIIGTLTPLLLRGEVTEYFQRPGGGIILTAMCVSMLGVALCGWAGFKREKEAGQSQRFDMKKGLLLTIIGGILSAVFNISLEYGQPIADMAAANGAGHFEGNAKLIVSTAGCFVVNLVWFMVLALREGNLKEMTSKGSGLGKLAILRNFMWSGLAGTLWCFQFFFYGLGHVKMGNFQFASWLIHMSMLIFFSFVVGVIMKEWKHASRRTYLLLIGALVILCTSFLIMTYGTVKGQAEMGEVPTSSGH</sequence>
<evidence type="ECO:0000256" key="1">
    <source>
        <dbReference type="ARBA" id="ARBA00022448"/>
    </source>
</evidence>
<dbReference type="InterPro" id="IPR004673">
    <property type="entry name" value="L-rhamnose-proton_sym_RhaT"/>
</dbReference>
<evidence type="ECO:0000256" key="2">
    <source>
        <dbReference type="ARBA" id="ARBA00022475"/>
    </source>
</evidence>
<dbReference type="GO" id="GO:0016020">
    <property type="term" value="C:membrane"/>
    <property type="evidence" value="ECO:0007669"/>
    <property type="project" value="InterPro"/>
</dbReference>
<feature type="transmembrane region" description="Helical" evidence="9">
    <location>
        <begin position="216"/>
        <end position="236"/>
    </location>
</feature>
<keyword evidence="3" id="KW-0997">Cell inner membrane</keyword>
<evidence type="ECO:0000256" key="8">
    <source>
        <dbReference type="ARBA" id="ARBA00023136"/>
    </source>
</evidence>
<feature type="transmembrane region" description="Helical" evidence="9">
    <location>
        <begin position="134"/>
        <end position="154"/>
    </location>
</feature>
<protein>
    <submittedName>
        <fullName evidence="10">Rhamnose:proton symporter</fullName>
    </submittedName>
</protein>
<keyword evidence="4" id="KW-0762">Sugar transport</keyword>
<dbReference type="GO" id="GO:0015293">
    <property type="term" value="F:symporter activity"/>
    <property type="evidence" value="ECO:0007669"/>
    <property type="project" value="UniProtKB-KW"/>
</dbReference>
<dbReference type="EMBL" id="VRTY01000103">
    <property type="protein sequence ID" value="TXK31111.1"/>
    <property type="molecule type" value="Genomic_DNA"/>
</dbReference>
<keyword evidence="5 9" id="KW-0812">Transmembrane</keyword>
<dbReference type="Proteomes" id="UP000321926">
    <property type="component" value="Unassembled WGS sequence"/>
</dbReference>
<evidence type="ECO:0000256" key="5">
    <source>
        <dbReference type="ARBA" id="ARBA00022692"/>
    </source>
</evidence>
<accession>A0A5C8J2Z5</accession>
<feature type="transmembrane region" description="Helical" evidence="9">
    <location>
        <begin position="289"/>
        <end position="309"/>
    </location>
</feature>
<proteinExistence type="predicted"/>
<feature type="transmembrane region" description="Helical" evidence="9">
    <location>
        <begin position="65"/>
        <end position="86"/>
    </location>
</feature>
<evidence type="ECO:0000256" key="9">
    <source>
        <dbReference type="SAM" id="Phobius"/>
    </source>
</evidence>
<evidence type="ECO:0000256" key="7">
    <source>
        <dbReference type="ARBA" id="ARBA00022989"/>
    </source>
</evidence>
<keyword evidence="8 9" id="KW-0472">Membrane</keyword>
<evidence type="ECO:0000313" key="11">
    <source>
        <dbReference type="Proteomes" id="UP000321926"/>
    </source>
</evidence>
<keyword evidence="6" id="KW-0769">Symport</keyword>
<reference evidence="10 11" key="1">
    <citation type="submission" date="2019-08" db="EMBL/GenBank/DDBJ databases">
        <authorList>
            <person name="Shi S."/>
        </authorList>
    </citation>
    <scope>NUCLEOTIDE SEQUENCE [LARGE SCALE GENOMIC DNA]</scope>
    <source>
        <strain evidence="10 11">GY10130</strain>
    </source>
</reference>
<dbReference type="AlphaFoldDB" id="A0A5C8J2Z5"/>
<feature type="transmembrane region" description="Helical" evidence="9">
    <location>
        <begin position="256"/>
        <end position="277"/>
    </location>
</feature>
<dbReference type="Pfam" id="PF06379">
    <property type="entry name" value="RhaT"/>
    <property type="match status" value="1"/>
</dbReference>
<comment type="caution">
    <text evidence="10">The sequence shown here is derived from an EMBL/GenBank/DDBJ whole genome shotgun (WGS) entry which is preliminary data.</text>
</comment>
<evidence type="ECO:0000256" key="3">
    <source>
        <dbReference type="ARBA" id="ARBA00022519"/>
    </source>
</evidence>
<feature type="transmembrane region" description="Helical" evidence="9">
    <location>
        <begin position="39"/>
        <end position="59"/>
    </location>
</feature>
<keyword evidence="7 9" id="KW-1133">Transmembrane helix</keyword>
<feature type="transmembrane region" description="Helical" evidence="9">
    <location>
        <begin position="175"/>
        <end position="196"/>
    </location>
</feature>
<dbReference type="RefSeq" id="WP_147923570.1">
    <property type="nucleotide sequence ID" value="NZ_VRTY01000103.1"/>
</dbReference>
<evidence type="ECO:0000313" key="10">
    <source>
        <dbReference type="EMBL" id="TXK31111.1"/>
    </source>
</evidence>
<name>A0A5C8J2Z5_9BACT</name>
<dbReference type="OrthoDB" id="9790043at2"/>
<evidence type="ECO:0000256" key="6">
    <source>
        <dbReference type="ARBA" id="ARBA00022847"/>
    </source>
</evidence>
<keyword evidence="11" id="KW-1185">Reference proteome</keyword>